<feature type="compositionally biased region" description="Low complexity" evidence="1">
    <location>
        <begin position="196"/>
        <end position="218"/>
    </location>
</feature>
<keyword evidence="3" id="KW-1185">Reference proteome</keyword>
<sequence>MPLPRRRRPRPWQSVTVQRPRSAGAHVGGWWGDRAWPTRRPRRPWTVVAAGRHAAATWSPWPVRPTRPQPTPSSSPSLPPTAAGTPMSAARPNRGRQRPRGRPLPPPTAPRRPLRGQPAAVDAWRPRQETSTCPHRQRGAAAGTGAAAVVGQVQIRAAPRGKRGVRPSDSTRGGTPSPWPPPAHEATNRGRGRAYTTRAPHAPSPAHTSPSGNSNGSARRGGDGLARRGWTRRSVRKWEAVPQHRGRRRFRSSAGTRPLCRGVPEPTLCPQGEVRAEAPAAAAAWLTGTRVGARRVPPPRRHACPPHAKEGLSAEAALRVHQRTPQRGEAVLQLQDGPAGRCSHPHERLRLAVAKPCTDWTR</sequence>
<feature type="region of interest" description="Disordered" evidence="1">
    <location>
        <begin position="1"/>
        <end position="258"/>
    </location>
</feature>
<feature type="compositionally biased region" description="Low complexity" evidence="1">
    <location>
        <begin position="139"/>
        <end position="158"/>
    </location>
</feature>
<dbReference type="Proteomes" id="UP000218209">
    <property type="component" value="Unassembled WGS sequence"/>
</dbReference>
<feature type="compositionally biased region" description="Basic residues" evidence="1">
    <location>
        <begin position="1"/>
        <end position="10"/>
    </location>
</feature>
<proteinExistence type="predicted"/>
<dbReference type="EMBL" id="KV918804">
    <property type="protein sequence ID" value="OSX78823.1"/>
    <property type="molecule type" value="Genomic_DNA"/>
</dbReference>
<protein>
    <submittedName>
        <fullName evidence="2">Uncharacterized protein</fullName>
    </submittedName>
</protein>
<evidence type="ECO:0000313" key="2">
    <source>
        <dbReference type="EMBL" id="OSX78823.1"/>
    </source>
</evidence>
<reference evidence="2 3" key="1">
    <citation type="submission" date="2017-03" db="EMBL/GenBank/DDBJ databases">
        <title>WGS assembly of Porphyra umbilicalis.</title>
        <authorList>
            <person name="Brawley S.H."/>
            <person name="Blouin N.A."/>
            <person name="Ficko-Blean E."/>
            <person name="Wheeler G.L."/>
            <person name="Lohr M."/>
            <person name="Goodson H.V."/>
            <person name="Jenkins J.W."/>
            <person name="Blaby-Haas C.E."/>
            <person name="Helliwell K.E."/>
            <person name="Chan C."/>
            <person name="Marriage T."/>
            <person name="Bhattacharya D."/>
            <person name="Klein A.S."/>
            <person name="Badis Y."/>
            <person name="Brodie J."/>
            <person name="Cao Y."/>
            <person name="Collen J."/>
            <person name="Dittami S.M."/>
            <person name="Gachon C.M."/>
            <person name="Green B.R."/>
            <person name="Karpowicz S."/>
            <person name="Kim J.W."/>
            <person name="Kudahl U."/>
            <person name="Lin S."/>
            <person name="Michel G."/>
            <person name="Mittag M."/>
            <person name="Olson B.J."/>
            <person name="Pangilinan J."/>
            <person name="Peng Y."/>
            <person name="Qiu H."/>
            <person name="Shu S."/>
            <person name="Singer J.T."/>
            <person name="Smith A.G."/>
            <person name="Sprecher B.N."/>
            <person name="Wagner V."/>
            <person name="Wang W."/>
            <person name="Wang Z.-Y."/>
            <person name="Yan J."/>
            <person name="Yarish C."/>
            <person name="Zoeuner-Riek S."/>
            <person name="Zhuang Y."/>
            <person name="Zou Y."/>
            <person name="Lindquist E.A."/>
            <person name="Grimwood J."/>
            <person name="Barry K."/>
            <person name="Rokhsar D.S."/>
            <person name="Schmutz J."/>
            <person name="Stiller J.W."/>
            <person name="Grossman A.R."/>
            <person name="Prochnik S.E."/>
        </authorList>
    </citation>
    <scope>NUCLEOTIDE SEQUENCE [LARGE SCALE GENOMIC DNA]</scope>
    <source>
        <strain evidence="2">4086291</strain>
    </source>
</reference>
<accession>A0A1X6PDW9</accession>
<feature type="compositionally biased region" description="Pro residues" evidence="1">
    <location>
        <begin position="62"/>
        <end position="79"/>
    </location>
</feature>
<name>A0A1X6PDW9_PORUM</name>
<evidence type="ECO:0000313" key="3">
    <source>
        <dbReference type="Proteomes" id="UP000218209"/>
    </source>
</evidence>
<organism evidence="2 3">
    <name type="scientific">Porphyra umbilicalis</name>
    <name type="common">Purple laver</name>
    <name type="synonym">Red alga</name>
    <dbReference type="NCBI Taxonomy" id="2786"/>
    <lineage>
        <taxon>Eukaryota</taxon>
        <taxon>Rhodophyta</taxon>
        <taxon>Bangiophyceae</taxon>
        <taxon>Bangiales</taxon>
        <taxon>Bangiaceae</taxon>
        <taxon>Porphyra</taxon>
    </lineage>
</organism>
<dbReference type="AlphaFoldDB" id="A0A1X6PDW9"/>
<gene>
    <name evidence="2" type="ORF">BU14_0098s0049</name>
</gene>
<evidence type="ECO:0000256" key="1">
    <source>
        <dbReference type="SAM" id="MobiDB-lite"/>
    </source>
</evidence>
<feature type="compositionally biased region" description="Low complexity" evidence="1">
    <location>
        <begin position="80"/>
        <end position="92"/>
    </location>
</feature>